<feature type="domain" description="TauD/TfdA-like" evidence="4">
    <location>
        <begin position="508"/>
        <end position="758"/>
    </location>
</feature>
<evidence type="ECO:0000256" key="3">
    <source>
        <dbReference type="SAM" id="MobiDB-lite"/>
    </source>
</evidence>
<keyword evidence="1" id="KW-0560">Oxidoreductase</keyword>
<dbReference type="Pfam" id="PF05141">
    <property type="entry name" value="DIT1_PvcA"/>
    <property type="match status" value="1"/>
</dbReference>
<dbReference type="PANTHER" id="PTHR37285:SF6">
    <property type="entry name" value="BIOSYNTHESIS PROTEIN, PUTATIVE (AFU_ORTHOLOGUE AFUA_5G02660)-RELATED"/>
    <property type="match status" value="1"/>
</dbReference>
<comment type="caution">
    <text evidence="5">The sequence shown here is derived from an EMBL/GenBank/DDBJ whole genome shotgun (WGS) entry which is preliminary data.</text>
</comment>
<evidence type="ECO:0000313" key="6">
    <source>
        <dbReference type="Proteomes" id="UP000215289"/>
    </source>
</evidence>
<dbReference type="PANTHER" id="PTHR37285">
    <property type="entry name" value="SPORE WALL MATURATION PROTEIN DIT1"/>
    <property type="match status" value="1"/>
</dbReference>
<dbReference type="AlphaFoldDB" id="A0A421D225"/>
<dbReference type="EMBL" id="NIDN02000121">
    <property type="protein sequence ID" value="RLL96161.1"/>
    <property type="molecule type" value="Genomic_DNA"/>
</dbReference>
<feature type="compositionally biased region" description="Polar residues" evidence="3">
    <location>
        <begin position="93"/>
        <end position="102"/>
    </location>
</feature>
<keyword evidence="6" id="KW-1185">Reference proteome</keyword>
<name>A0A421D225_9EURO</name>
<protein>
    <recommendedName>
        <fullName evidence="4">TauD/TfdA-like domain-containing protein</fullName>
    </recommendedName>
</protein>
<organism evidence="5 6">
    <name type="scientific">Aspergillus turcosus</name>
    <dbReference type="NCBI Taxonomy" id="1245748"/>
    <lineage>
        <taxon>Eukaryota</taxon>
        <taxon>Fungi</taxon>
        <taxon>Dikarya</taxon>
        <taxon>Ascomycota</taxon>
        <taxon>Pezizomycotina</taxon>
        <taxon>Eurotiomycetes</taxon>
        <taxon>Eurotiomycetidae</taxon>
        <taxon>Eurotiales</taxon>
        <taxon>Aspergillaceae</taxon>
        <taxon>Aspergillus</taxon>
        <taxon>Aspergillus subgen. Fumigati</taxon>
    </lineage>
</organism>
<dbReference type="Gene3D" id="3.60.130.10">
    <property type="entry name" value="Clavaminate synthase-like"/>
    <property type="match status" value="1"/>
</dbReference>
<feature type="compositionally biased region" description="Low complexity" evidence="3">
    <location>
        <begin position="36"/>
        <end position="47"/>
    </location>
</feature>
<evidence type="ECO:0000256" key="2">
    <source>
        <dbReference type="ARBA" id="ARBA00061420"/>
    </source>
</evidence>
<comment type="similarity">
    <text evidence="2">Belongs to the isocyanide synthase family.</text>
</comment>
<accession>A0A421D225</accession>
<reference evidence="5 6" key="1">
    <citation type="submission" date="2018-08" db="EMBL/GenBank/DDBJ databases">
        <title>Draft genome sequences of two Aspergillus turcosus clinical strains isolated from bronchoalveolar lavage fluid: one azole-susceptible and the other azole-resistant.</title>
        <authorList>
            <person name="Parent-Michaud M."/>
            <person name="Dufresne P.J."/>
            <person name="Fournier E."/>
            <person name="Martineau C."/>
            <person name="Moreira S."/>
            <person name="Perkins V."/>
            <person name="De Repentigny L."/>
            <person name="Dufresne S.F."/>
        </authorList>
    </citation>
    <scope>NUCLEOTIDE SEQUENCE [LARGE SCALE GENOMIC DNA]</scope>
    <source>
        <strain evidence="5">HMR AF 1038</strain>
    </source>
</reference>
<sequence>MIAVLQNPQDATVSYSGEPQENGLLGSYGKKTVNVETTEIAASSSDSEAAEDLTEERQRNESSLLQPLSEARLDEQNAENGNTVSELDIPPVTVSTPESSENPLVEAKEAVPVTLKHEGKETKDDKSYLPVEVPKTAHGEEENPISEDEATAIAVLKVIESYGVNYEKTGESWQGLTSFIPNVVEQVKKREPVRMILPAFPFKSPNARDKVLGVMPDLGEELALYHLNSLCENIERVYEPGADVYISSDGLVYNDILGVPDETVWEYGEALRRMAVEKELYHVKFIRLFELLEHPWIPLTSAEQAKSYYLAHAQCLRRELMYRFEDRSFDADAAIRNDNDTCLTYRGYIKFLTKDLAPQMDTQYTSKKARAAHIAQIARSMIVRGKMFAAAIKANRADYVRLSIHESNGAKKLSISLVPQIRGALGYTPWHSSIAVGADGTYRTVHAEDVRETHDLVYKNGQPYYFREKSKLFDWVEDGLRVKFEHLYPCGLVIRPSDIDDSRAPPSIRDLPMHKVRQLSNGLSPVILRGFRETIEEELYVQKASELGTILPWSFGIIQKVRDAGRTDKLGNNVTSNEAMPMHYDGMFKFEEQTDPVTGETKRVQKPPGYQFFTCPATAPKGSGYTLFASSRLFFRYLPLPWTADRLQKVTWAMDNDGFWDAKLKNLPLVVTHPVTGLPCMRWHQPWDSTKTKFSTCAVTIENEQQGLVDVVDNLTYDYRVCLRFSWEQGDLLVSDNTAMLHTRTGYKTDCDRELWRIHFD</sequence>
<dbReference type="OrthoDB" id="429813at2759"/>
<proteinExistence type="inferred from homology"/>
<dbReference type="STRING" id="1245748.A0A421D225"/>
<dbReference type="Proteomes" id="UP000215289">
    <property type="component" value="Unassembled WGS sequence"/>
</dbReference>
<dbReference type="InterPro" id="IPR003819">
    <property type="entry name" value="TauD/TfdA-like"/>
</dbReference>
<gene>
    <name evidence="5" type="ORF">CFD26_103916</name>
</gene>
<feature type="region of interest" description="Disordered" evidence="3">
    <location>
        <begin position="1"/>
        <end position="103"/>
    </location>
</feature>
<dbReference type="SUPFAM" id="SSF51197">
    <property type="entry name" value="Clavaminate synthase-like"/>
    <property type="match status" value="1"/>
</dbReference>
<dbReference type="FunFam" id="3.60.130.10:FF:000012">
    <property type="entry name" value="Pyoverdine/dityrosine biosynthesis protein, putative (AFU_orthologue AFUA_5G02660)"/>
    <property type="match status" value="1"/>
</dbReference>
<evidence type="ECO:0000313" key="5">
    <source>
        <dbReference type="EMBL" id="RLL96161.1"/>
    </source>
</evidence>
<dbReference type="InterPro" id="IPR042098">
    <property type="entry name" value="TauD-like_sf"/>
</dbReference>
<evidence type="ECO:0000259" key="4">
    <source>
        <dbReference type="Pfam" id="PF02668"/>
    </source>
</evidence>
<dbReference type="GO" id="GO:0016491">
    <property type="term" value="F:oxidoreductase activity"/>
    <property type="evidence" value="ECO:0007669"/>
    <property type="project" value="UniProtKB-KW"/>
</dbReference>
<evidence type="ECO:0000256" key="1">
    <source>
        <dbReference type="ARBA" id="ARBA00023002"/>
    </source>
</evidence>
<dbReference type="InterPro" id="IPR007817">
    <property type="entry name" value="Isocyanide_synthase_DIT1"/>
</dbReference>
<feature type="compositionally biased region" description="Polar residues" evidence="3">
    <location>
        <begin position="1"/>
        <end position="19"/>
    </location>
</feature>
<dbReference type="Pfam" id="PF02668">
    <property type="entry name" value="TauD"/>
    <property type="match status" value="1"/>
</dbReference>